<evidence type="ECO:0000313" key="1">
    <source>
        <dbReference type="EMBL" id="KAH6948480.1"/>
    </source>
</evidence>
<dbReference type="Proteomes" id="UP000821845">
    <property type="component" value="Chromosome 1"/>
</dbReference>
<dbReference type="EMBL" id="CM023481">
    <property type="protein sequence ID" value="KAH6948480.1"/>
    <property type="molecule type" value="Genomic_DNA"/>
</dbReference>
<keyword evidence="2" id="KW-1185">Reference proteome</keyword>
<gene>
    <name evidence="1" type="ORF">HPB50_024819</name>
</gene>
<organism evidence="1 2">
    <name type="scientific">Hyalomma asiaticum</name>
    <name type="common">Tick</name>
    <dbReference type="NCBI Taxonomy" id="266040"/>
    <lineage>
        <taxon>Eukaryota</taxon>
        <taxon>Metazoa</taxon>
        <taxon>Ecdysozoa</taxon>
        <taxon>Arthropoda</taxon>
        <taxon>Chelicerata</taxon>
        <taxon>Arachnida</taxon>
        <taxon>Acari</taxon>
        <taxon>Parasitiformes</taxon>
        <taxon>Ixodida</taxon>
        <taxon>Ixodoidea</taxon>
        <taxon>Ixodidae</taxon>
        <taxon>Hyalomminae</taxon>
        <taxon>Hyalomma</taxon>
    </lineage>
</organism>
<sequence length="185" mass="20355">MAGLSTACFYGKNKRSPTAVLIPQGDVSDIDLDDSDDDEENVAKRTTSTKLGCHEGSPSEIGLDVEIDDDEEDENTDSAMGDKSEKSAVPAQQAKKTGNKRTKTALNWRSGDMDAVQEDFCEEFGPPPDNSLSPYQYFKLFCDDSVFNNFAEQTNLYSVQNTGSSVNTNAKEMEQFVGIHVISEW</sequence>
<protein>
    <submittedName>
        <fullName evidence="1">Uncharacterized protein</fullName>
    </submittedName>
</protein>
<comment type="caution">
    <text evidence="1">The sequence shown here is derived from an EMBL/GenBank/DDBJ whole genome shotgun (WGS) entry which is preliminary data.</text>
</comment>
<proteinExistence type="predicted"/>
<accession>A0ACB7TNV5</accession>
<evidence type="ECO:0000313" key="2">
    <source>
        <dbReference type="Proteomes" id="UP000821845"/>
    </source>
</evidence>
<reference evidence="1" key="1">
    <citation type="submission" date="2020-05" db="EMBL/GenBank/DDBJ databases">
        <title>Large-scale comparative analyses of tick genomes elucidate their genetic diversity and vector capacities.</title>
        <authorList>
            <person name="Jia N."/>
            <person name="Wang J."/>
            <person name="Shi W."/>
            <person name="Du L."/>
            <person name="Sun Y."/>
            <person name="Zhan W."/>
            <person name="Jiang J."/>
            <person name="Wang Q."/>
            <person name="Zhang B."/>
            <person name="Ji P."/>
            <person name="Sakyi L.B."/>
            <person name="Cui X."/>
            <person name="Yuan T."/>
            <person name="Jiang B."/>
            <person name="Yang W."/>
            <person name="Lam T.T.-Y."/>
            <person name="Chang Q."/>
            <person name="Ding S."/>
            <person name="Wang X."/>
            <person name="Zhu J."/>
            <person name="Ruan X."/>
            <person name="Zhao L."/>
            <person name="Wei J."/>
            <person name="Que T."/>
            <person name="Du C."/>
            <person name="Cheng J."/>
            <person name="Dai P."/>
            <person name="Han X."/>
            <person name="Huang E."/>
            <person name="Gao Y."/>
            <person name="Liu J."/>
            <person name="Shao H."/>
            <person name="Ye R."/>
            <person name="Li L."/>
            <person name="Wei W."/>
            <person name="Wang X."/>
            <person name="Wang C."/>
            <person name="Yang T."/>
            <person name="Huo Q."/>
            <person name="Li W."/>
            <person name="Guo W."/>
            <person name="Chen H."/>
            <person name="Zhou L."/>
            <person name="Ni X."/>
            <person name="Tian J."/>
            <person name="Zhou Y."/>
            <person name="Sheng Y."/>
            <person name="Liu T."/>
            <person name="Pan Y."/>
            <person name="Xia L."/>
            <person name="Li J."/>
            <person name="Zhao F."/>
            <person name="Cao W."/>
        </authorList>
    </citation>
    <scope>NUCLEOTIDE SEQUENCE</scope>
    <source>
        <strain evidence="1">Hyas-2018</strain>
    </source>
</reference>
<name>A0ACB7TNV5_HYAAI</name>